<name>A0A382P8S5_9ZZZZ</name>
<evidence type="ECO:0000313" key="4">
    <source>
        <dbReference type="EMBL" id="SVC68241.1"/>
    </source>
</evidence>
<comment type="similarity">
    <text evidence="1">Belongs to the peptidase S26 family.</text>
</comment>
<dbReference type="InterPro" id="IPR019757">
    <property type="entry name" value="Pept_S26A_signal_pept_1_Lys-AS"/>
</dbReference>
<dbReference type="AlphaFoldDB" id="A0A382P8S5"/>
<evidence type="ECO:0000256" key="1">
    <source>
        <dbReference type="ARBA" id="ARBA00009370"/>
    </source>
</evidence>
<evidence type="ECO:0000256" key="2">
    <source>
        <dbReference type="ARBA" id="ARBA00022801"/>
    </source>
</evidence>
<proteinExistence type="inferred from homology"/>
<dbReference type="Pfam" id="PF10502">
    <property type="entry name" value="Peptidase_S26"/>
    <property type="match status" value="1"/>
</dbReference>
<feature type="domain" description="Peptidase S26" evidence="3">
    <location>
        <begin position="1"/>
        <end position="71"/>
    </location>
</feature>
<reference evidence="4" key="1">
    <citation type="submission" date="2018-05" db="EMBL/GenBank/DDBJ databases">
        <authorList>
            <person name="Lanie J.A."/>
            <person name="Ng W.-L."/>
            <person name="Kazmierczak K.M."/>
            <person name="Andrzejewski T.M."/>
            <person name="Davidsen T.M."/>
            <person name="Wayne K.J."/>
            <person name="Tettelin H."/>
            <person name="Glass J.I."/>
            <person name="Rusch D."/>
            <person name="Podicherti R."/>
            <person name="Tsui H.-C.T."/>
            <person name="Winkler M.E."/>
        </authorList>
    </citation>
    <scope>NUCLEOTIDE SEQUENCE</scope>
</reference>
<dbReference type="GO" id="GO:0016020">
    <property type="term" value="C:membrane"/>
    <property type="evidence" value="ECO:0007669"/>
    <property type="project" value="InterPro"/>
</dbReference>
<dbReference type="GO" id="GO:0006465">
    <property type="term" value="P:signal peptide processing"/>
    <property type="evidence" value="ECO:0007669"/>
    <property type="project" value="InterPro"/>
</dbReference>
<dbReference type="Gene3D" id="2.10.109.10">
    <property type="entry name" value="Umud Fragment, subunit A"/>
    <property type="match status" value="1"/>
</dbReference>
<dbReference type="EMBL" id="UINC01104805">
    <property type="protein sequence ID" value="SVC68241.1"/>
    <property type="molecule type" value="Genomic_DNA"/>
</dbReference>
<dbReference type="NCBIfam" id="TIGR02227">
    <property type="entry name" value="sigpep_I_bact"/>
    <property type="match status" value="1"/>
</dbReference>
<dbReference type="InterPro" id="IPR000223">
    <property type="entry name" value="Pept_S26A_signal_pept_1"/>
</dbReference>
<dbReference type="PROSITE" id="PS00760">
    <property type="entry name" value="SPASE_I_2"/>
    <property type="match status" value="1"/>
</dbReference>
<sequence>MAPLLNQGDRLFVNKLVYTRYPSYLSGYFDKNYHLFHAPERGDVIVFTPPHDYERDFVKRVIGIPGDVVDID</sequence>
<dbReference type="InterPro" id="IPR019533">
    <property type="entry name" value="Peptidase_S26"/>
</dbReference>
<dbReference type="PANTHER" id="PTHR43390:SF1">
    <property type="entry name" value="CHLOROPLAST PROCESSING PEPTIDASE"/>
    <property type="match status" value="1"/>
</dbReference>
<dbReference type="PANTHER" id="PTHR43390">
    <property type="entry name" value="SIGNAL PEPTIDASE I"/>
    <property type="match status" value="1"/>
</dbReference>
<feature type="non-terminal residue" evidence="4">
    <location>
        <position position="72"/>
    </location>
</feature>
<gene>
    <name evidence="4" type="ORF">METZ01_LOCUS321095</name>
</gene>
<evidence type="ECO:0000259" key="3">
    <source>
        <dbReference type="Pfam" id="PF10502"/>
    </source>
</evidence>
<accession>A0A382P8S5</accession>
<dbReference type="InterPro" id="IPR036286">
    <property type="entry name" value="LexA/Signal_pep-like_sf"/>
</dbReference>
<dbReference type="SUPFAM" id="SSF51306">
    <property type="entry name" value="LexA/Signal peptidase"/>
    <property type="match status" value="1"/>
</dbReference>
<dbReference type="GO" id="GO:0004252">
    <property type="term" value="F:serine-type endopeptidase activity"/>
    <property type="evidence" value="ECO:0007669"/>
    <property type="project" value="InterPro"/>
</dbReference>
<protein>
    <recommendedName>
        <fullName evidence="3">Peptidase S26 domain-containing protein</fullName>
    </recommendedName>
</protein>
<dbReference type="CDD" id="cd06530">
    <property type="entry name" value="S26_SPase_I"/>
    <property type="match status" value="1"/>
</dbReference>
<organism evidence="4">
    <name type="scientific">marine metagenome</name>
    <dbReference type="NCBI Taxonomy" id="408172"/>
    <lineage>
        <taxon>unclassified sequences</taxon>
        <taxon>metagenomes</taxon>
        <taxon>ecological metagenomes</taxon>
    </lineage>
</organism>
<keyword evidence="2" id="KW-0378">Hydrolase</keyword>